<dbReference type="eggNOG" id="COG3837">
    <property type="taxonomic scope" value="Bacteria"/>
</dbReference>
<evidence type="ECO:0000313" key="3">
    <source>
        <dbReference type="EMBL" id="EGK73601.1"/>
    </source>
</evidence>
<dbReference type="InterPro" id="IPR013096">
    <property type="entry name" value="Cupin_2"/>
</dbReference>
<reference evidence="3 4" key="1">
    <citation type="journal article" date="2011" name="J. Bacteriol.">
        <title>Genome sequence of Methyloversatilis universalis FAM5T, a methylotrophic representative of the order Rhodocyclales.</title>
        <authorList>
            <person name="Kittichotirat W."/>
            <person name="Good N.M."/>
            <person name="Hall R."/>
            <person name="Bringel F."/>
            <person name="Lajus A."/>
            <person name="Medigue C."/>
            <person name="Smalley N.E."/>
            <person name="Beck D."/>
            <person name="Bumgarner R."/>
            <person name="Vuilleumier S."/>
            <person name="Kalyuzhnaya M.G."/>
        </authorList>
    </citation>
    <scope>NUCLEOTIDE SEQUENCE [LARGE SCALE GENOMIC DNA]</scope>
    <source>
        <strain evidence="4">ATCC BAA-1314 / JCM 13912 / FAM5</strain>
    </source>
</reference>
<keyword evidence="4" id="KW-1185">Reference proteome</keyword>
<organism evidence="3 4">
    <name type="scientific">Methyloversatilis universalis (strain ATCC BAA-1314 / DSM 25237 / JCM 13912 / CCUG 52030 / FAM5)</name>
    <dbReference type="NCBI Taxonomy" id="1000565"/>
    <lineage>
        <taxon>Bacteria</taxon>
        <taxon>Pseudomonadati</taxon>
        <taxon>Pseudomonadota</taxon>
        <taxon>Betaproteobacteria</taxon>
        <taxon>Nitrosomonadales</taxon>
        <taxon>Sterolibacteriaceae</taxon>
        <taxon>Methyloversatilis</taxon>
    </lineage>
</organism>
<dbReference type="PANTHER" id="PTHR35848:SF9">
    <property type="entry name" value="SLL1358 PROTEIN"/>
    <property type="match status" value="1"/>
</dbReference>
<dbReference type="Proteomes" id="UP000005019">
    <property type="component" value="Unassembled WGS sequence"/>
</dbReference>
<dbReference type="InterPro" id="IPR051610">
    <property type="entry name" value="GPI/OXD"/>
</dbReference>
<name>F5R7A1_METUF</name>
<dbReference type="InterPro" id="IPR011051">
    <property type="entry name" value="RmlC_Cupin_sf"/>
</dbReference>
<accession>F5R7A1</accession>
<sequence>MKPAPSSGSPEDASTQIPAHPVAVLAADLPPRNRPSLYPEPFASRMAGRTKRVLGELFGLRNFGVNLTRLEPGAMSALRHAHSRQDEFIYVLEGAPALHTDTGLTRLAPGMCAGFAAGSGNAHHLINDTDALVVYLEIGDRSSGDQARYPDDDLRADLIDGRWVFCHRDGRPY</sequence>
<protein>
    <submittedName>
        <fullName evidence="3">Cupin 2 conserved barrel domain protein</fullName>
    </submittedName>
</protein>
<evidence type="ECO:0000259" key="2">
    <source>
        <dbReference type="Pfam" id="PF07883"/>
    </source>
</evidence>
<gene>
    <name evidence="3" type="ORF">METUNv1_00232</name>
</gene>
<dbReference type="AlphaFoldDB" id="F5R7A1"/>
<comment type="caution">
    <text evidence="3">The sequence shown here is derived from an EMBL/GenBank/DDBJ whole genome shotgun (WGS) entry which is preliminary data.</text>
</comment>
<evidence type="ECO:0000256" key="1">
    <source>
        <dbReference type="ARBA" id="ARBA00022723"/>
    </source>
</evidence>
<dbReference type="STRING" id="1000565.METUNv1_00232"/>
<proteinExistence type="predicted"/>
<dbReference type="InterPro" id="IPR014710">
    <property type="entry name" value="RmlC-like_jellyroll"/>
</dbReference>
<dbReference type="OrthoDB" id="116921at2"/>
<dbReference type="Pfam" id="PF07883">
    <property type="entry name" value="Cupin_2"/>
    <property type="match status" value="1"/>
</dbReference>
<dbReference type="PANTHER" id="PTHR35848">
    <property type="entry name" value="OXALATE-BINDING PROTEIN"/>
    <property type="match status" value="1"/>
</dbReference>
<keyword evidence="1" id="KW-0479">Metal-binding</keyword>
<dbReference type="Gene3D" id="2.60.120.10">
    <property type="entry name" value="Jelly Rolls"/>
    <property type="match status" value="1"/>
</dbReference>
<dbReference type="CDD" id="cd02224">
    <property type="entry name" value="cupin_SPO2919-like"/>
    <property type="match status" value="1"/>
</dbReference>
<evidence type="ECO:0000313" key="4">
    <source>
        <dbReference type="Proteomes" id="UP000005019"/>
    </source>
</evidence>
<dbReference type="SUPFAM" id="SSF51182">
    <property type="entry name" value="RmlC-like cupins"/>
    <property type="match status" value="1"/>
</dbReference>
<dbReference type="RefSeq" id="WP_008057993.1">
    <property type="nucleotide sequence ID" value="NZ_AFHG01000028.1"/>
</dbReference>
<feature type="domain" description="Cupin type-2" evidence="2">
    <location>
        <begin position="67"/>
        <end position="138"/>
    </location>
</feature>
<dbReference type="EMBL" id="AFHG01000028">
    <property type="protein sequence ID" value="EGK73601.1"/>
    <property type="molecule type" value="Genomic_DNA"/>
</dbReference>
<dbReference type="GO" id="GO:0046872">
    <property type="term" value="F:metal ion binding"/>
    <property type="evidence" value="ECO:0007669"/>
    <property type="project" value="UniProtKB-KW"/>
</dbReference>